<dbReference type="OrthoDB" id="3268648at2"/>
<dbReference type="Gene3D" id="1.10.101.10">
    <property type="entry name" value="PGBD-like superfamily/PGBD"/>
    <property type="match status" value="1"/>
</dbReference>
<dbReference type="RefSeq" id="WP_124843474.1">
    <property type="nucleotide sequence ID" value="NZ_JAUNKP010000007.1"/>
</dbReference>
<organism evidence="1 2">
    <name type="scientific">Arachnia propionica</name>
    <dbReference type="NCBI Taxonomy" id="1750"/>
    <lineage>
        <taxon>Bacteria</taxon>
        <taxon>Bacillati</taxon>
        <taxon>Actinomycetota</taxon>
        <taxon>Actinomycetes</taxon>
        <taxon>Propionibacteriales</taxon>
        <taxon>Propionibacteriaceae</taxon>
        <taxon>Arachnia</taxon>
    </lineage>
</organism>
<evidence type="ECO:0008006" key="3">
    <source>
        <dbReference type="Google" id="ProtNLM"/>
    </source>
</evidence>
<accession>A0A3P1T979</accession>
<dbReference type="AlphaFoldDB" id="A0A3P1T979"/>
<protein>
    <recommendedName>
        <fullName evidence="3">Peptidoglycan-binding protein</fullName>
    </recommendedName>
</protein>
<dbReference type="InterPro" id="IPR036366">
    <property type="entry name" value="PGBDSf"/>
</dbReference>
<name>A0A3P1T979_9ACTN</name>
<comment type="caution">
    <text evidence="1">The sequence shown here is derived from an EMBL/GenBank/DDBJ whole genome shotgun (WGS) entry which is preliminary data.</text>
</comment>
<dbReference type="SUPFAM" id="SSF47090">
    <property type="entry name" value="PGBD-like"/>
    <property type="match status" value="1"/>
</dbReference>
<sequence>MASEARLTTLVLSWLAVAGVSAGVVWVSAFRPITEPTEADAVESSYELSLSEFADERTVEVTITPEAGQPLVSRAGGTITGLDCAPGGQWVQGSSPAAVNGQRILLLNSAAPWYRDLTQDDKGEDVANLQRAINALGAEVGVTGTFDSATRAAWKKVLTAADLPAGEGDFLLSQVVWLPEAEVTITECPLVVGQDVAAGEALAKAGSGRSTMTFTPPADLFDGPRTLTIGETSIALTDDLLVADPTAVDALLATPEVASAIQRAKGEAVQLSGRLRLAEPIPVHAVPPSSVVKDASGRVCVLSGGTPHAAEVVSSALGLSYVRIDGDPPSAVDAHPAKEATCGS</sequence>
<dbReference type="EMBL" id="RQZG01000004">
    <property type="protein sequence ID" value="RRD06002.1"/>
    <property type="molecule type" value="Genomic_DNA"/>
</dbReference>
<dbReference type="InterPro" id="IPR036365">
    <property type="entry name" value="PGBD-like_sf"/>
</dbReference>
<evidence type="ECO:0000313" key="1">
    <source>
        <dbReference type="EMBL" id="RRD06002.1"/>
    </source>
</evidence>
<evidence type="ECO:0000313" key="2">
    <source>
        <dbReference type="Proteomes" id="UP000280819"/>
    </source>
</evidence>
<reference evidence="1 2" key="1">
    <citation type="submission" date="2018-11" db="EMBL/GenBank/DDBJ databases">
        <title>Genomes From Bacteria Associated with the Canine Oral Cavity: a Test Case for Automated Genome-Based Taxonomic Assignment.</title>
        <authorList>
            <person name="Coil D.A."/>
            <person name="Jospin G."/>
            <person name="Darling A.E."/>
            <person name="Wallis C."/>
            <person name="Davis I.J."/>
            <person name="Harris S."/>
            <person name="Eisen J.A."/>
            <person name="Holcombe L.J."/>
            <person name="O'Flynn C."/>
        </authorList>
    </citation>
    <scope>NUCLEOTIDE SEQUENCE [LARGE SCALE GENOMIC DNA]</scope>
    <source>
        <strain evidence="1 2">OH887_COT-365</strain>
    </source>
</reference>
<gene>
    <name evidence="1" type="ORF">EII34_04780</name>
</gene>
<proteinExistence type="predicted"/>
<dbReference type="Proteomes" id="UP000280819">
    <property type="component" value="Unassembled WGS sequence"/>
</dbReference>